<sequence length="1033" mass="112636">MSLSEICIRRPVFATVLSLVVVLVGFVSYERLSVREYPNIDPPVVSVDTRYPGASAEIVETKVTKVIEDSLAGIEGIDFMTSTSRQERSQVNVNFNLDRDAADAAADVRDRVSRVRRQLPDEIDEPVIRKVEADARATVYLSLSSSGSHSSLEVSEIAEKVVKDQLQSLPGVAQIGIYGEREYAMRIWLDSARMAAYGVTVQDIEAALRNQNIEIPAGLIESRDREFTVQSATDLRTPQEFNDLVVRQTDAGYLVRLSDVGRAEIGPLNEDRTVRFNGNTAVTIGVVKQATANPLDISTAVNAALPRVIESLPDGMTLTPSYDRSLFIEESISNVYKSIGEAIILVVLIIFIFLRSLRATIIPLVAIPVSLIGTFALMYAFGFTINTLTLLAMVLAIGLVVDDAIVMLENIHRHIEEGMAPVPAAIRGAREIGFAIVAMTLTLAAVYVPIGFMQGSTGRLFTEFALALAGAVLVSGFVALTATPMMCSKLLKHQTRHNLLYRIFEGAFNGLTAGYRALLRGAMHMRPLIILIGIAVAGSSYFLLKEINSELAPYEDQGTIISFFSGPEGATVDYTDRYAQQIEQVFSSVPEIERYFVIVGTPLANQGLSFIGLKPWGERTRTAQQIAQDMTPRMAKVAGVRAFPSTPAPLGQSFRSSPVEFVIQTSRTYAELQELVDAFLARASDNPGLVNLDSDLKLSKPQLKVDVDRDKVADVGIDLSELGRTLETLLGGRQVTRFRRGGDQYEVVVRIADVERTNPDDLRQIYVRSNHGDMVQLSNLVSVTETVAPRELNHFSQLRSATISASLAPGYTLGQALDFMHEVADEVLPLDVRTDYSGQSREFQSSNTGIYLTFGLALAFIYLVLSAQFESFRSPFIIMLTVPLSITGGLLALWYDGSTLNIYSQVGLVTLIGLITKHGILIVEFSNQLRAAGQDKVEAVINASVLRLRPILMTTGAMVLGAVPLAIATGAGAESRQDIGLVIVGGLLVGTFFTLFVIPVVYSYLAARKVRVDHAPTIDIHAVPKTELPHAAE</sequence>
<evidence type="ECO:0000256" key="4">
    <source>
        <dbReference type="ARBA" id="ARBA00022519"/>
    </source>
</evidence>
<evidence type="ECO:0000256" key="6">
    <source>
        <dbReference type="ARBA" id="ARBA00022989"/>
    </source>
</evidence>
<dbReference type="SUPFAM" id="SSF82866">
    <property type="entry name" value="Multidrug efflux transporter AcrB transmembrane domain"/>
    <property type="match status" value="2"/>
</dbReference>
<evidence type="ECO:0000256" key="5">
    <source>
        <dbReference type="ARBA" id="ARBA00022692"/>
    </source>
</evidence>
<dbReference type="Gene3D" id="3.30.70.1440">
    <property type="entry name" value="Multidrug efflux transporter AcrB pore domain"/>
    <property type="match status" value="1"/>
</dbReference>
<feature type="transmembrane region" description="Helical" evidence="8">
    <location>
        <begin position="361"/>
        <end position="382"/>
    </location>
</feature>
<feature type="transmembrane region" description="Helical" evidence="8">
    <location>
        <begin position="12"/>
        <end position="29"/>
    </location>
</feature>
<feature type="transmembrane region" description="Helical" evidence="8">
    <location>
        <begin position="875"/>
        <end position="895"/>
    </location>
</feature>
<dbReference type="SUPFAM" id="SSF82714">
    <property type="entry name" value="Multidrug efflux transporter AcrB TolC docking domain, DN and DC subdomains"/>
    <property type="match status" value="2"/>
</dbReference>
<proteinExistence type="predicted"/>
<dbReference type="FunFam" id="1.20.1640.10:FF:000001">
    <property type="entry name" value="Efflux pump membrane transporter"/>
    <property type="match status" value="1"/>
</dbReference>
<name>A0AAW9RR86_9HYPH</name>
<keyword evidence="2" id="KW-0813">Transport</keyword>
<evidence type="ECO:0000256" key="3">
    <source>
        <dbReference type="ARBA" id="ARBA00022475"/>
    </source>
</evidence>
<evidence type="ECO:0000313" key="10">
    <source>
        <dbReference type="Proteomes" id="UP001378188"/>
    </source>
</evidence>
<dbReference type="SUPFAM" id="SSF82693">
    <property type="entry name" value="Multidrug efflux transporter AcrB pore domain, PN1, PN2, PC1 and PC2 subdomains"/>
    <property type="match status" value="3"/>
</dbReference>
<keyword evidence="7 8" id="KW-0472">Membrane</keyword>
<keyword evidence="10" id="KW-1185">Reference proteome</keyword>
<evidence type="ECO:0000256" key="1">
    <source>
        <dbReference type="ARBA" id="ARBA00004429"/>
    </source>
</evidence>
<dbReference type="RefSeq" id="WP_340330555.1">
    <property type="nucleotide sequence ID" value="NZ_JAZHOF010000006.1"/>
</dbReference>
<protein>
    <submittedName>
        <fullName evidence="9">Efflux RND transporter permease subunit</fullName>
    </submittedName>
</protein>
<reference evidence="9 10" key="1">
    <citation type="submission" date="2024-02" db="EMBL/GenBank/DDBJ databases">
        <title>Genome analysis and characterization of Microbaculum marinisediminis sp. nov., isolated from marine sediment.</title>
        <authorList>
            <person name="Du Z.-J."/>
            <person name="Ye Y.-Q."/>
            <person name="Zhang Z.-R."/>
            <person name="Yuan S.-M."/>
            <person name="Zhang X.-Y."/>
        </authorList>
    </citation>
    <scope>NUCLEOTIDE SEQUENCE [LARGE SCALE GENOMIC DNA]</scope>
    <source>
        <strain evidence="9 10">SDUM1044001</strain>
    </source>
</reference>
<dbReference type="PRINTS" id="PR00702">
    <property type="entry name" value="ACRIFLAVINRP"/>
</dbReference>
<dbReference type="Gene3D" id="1.20.1640.10">
    <property type="entry name" value="Multidrug efflux transporter AcrB transmembrane domain"/>
    <property type="match status" value="2"/>
</dbReference>
<evidence type="ECO:0000313" key="9">
    <source>
        <dbReference type="EMBL" id="MEJ8572858.1"/>
    </source>
</evidence>
<keyword evidence="6 8" id="KW-1133">Transmembrane helix</keyword>
<feature type="transmembrane region" description="Helical" evidence="8">
    <location>
        <begin position="951"/>
        <end position="973"/>
    </location>
</feature>
<organism evidence="9 10">
    <name type="scientific">Microbaculum marinum</name>
    <dbReference type="NCBI Taxonomy" id="1764581"/>
    <lineage>
        <taxon>Bacteria</taxon>
        <taxon>Pseudomonadati</taxon>
        <taxon>Pseudomonadota</taxon>
        <taxon>Alphaproteobacteria</taxon>
        <taxon>Hyphomicrobiales</taxon>
        <taxon>Tepidamorphaceae</taxon>
        <taxon>Microbaculum</taxon>
    </lineage>
</organism>
<dbReference type="Gene3D" id="3.30.2090.10">
    <property type="entry name" value="Multidrug efflux transporter AcrB TolC docking domain, DN and DC subdomains"/>
    <property type="match status" value="2"/>
</dbReference>
<comment type="caution">
    <text evidence="9">The sequence shown here is derived from an EMBL/GenBank/DDBJ whole genome shotgun (WGS) entry which is preliminary data.</text>
</comment>
<evidence type="ECO:0000256" key="8">
    <source>
        <dbReference type="SAM" id="Phobius"/>
    </source>
</evidence>
<feature type="transmembrane region" description="Helical" evidence="8">
    <location>
        <begin position="524"/>
        <end position="544"/>
    </location>
</feature>
<feature type="transmembrane region" description="Helical" evidence="8">
    <location>
        <begin position="335"/>
        <end position="354"/>
    </location>
</feature>
<keyword evidence="3" id="KW-1003">Cell membrane</keyword>
<dbReference type="Proteomes" id="UP001378188">
    <property type="component" value="Unassembled WGS sequence"/>
</dbReference>
<dbReference type="AlphaFoldDB" id="A0AAW9RR86"/>
<feature type="transmembrane region" description="Helical" evidence="8">
    <location>
        <begin position="432"/>
        <end position="452"/>
    </location>
</feature>
<dbReference type="Pfam" id="PF00873">
    <property type="entry name" value="ACR_tran"/>
    <property type="match status" value="1"/>
</dbReference>
<feature type="transmembrane region" description="Helical" evidence="8">
    <location>
        <begin position="464"/>
        <end position="487"/>
    </location>
</feature>
<comment type="subcellular location">
    <subcellularLocation>
        <location evidence="1">Cell inner membrane</location>
        <topology evidence="1">Multi-pass membrane protein</topology>
    </subcellularLocation>
</comment>
<dbReference type="InterPro" id="IPR027463">
    <property type="entry name" value="AcrB_DN_DC_subdom"/>
</dbReference>
<dbReference type="PANTHER" id="PTHR32063">
    <property type="match status" value="1"/>
</dbReference>
<dbReference type="Gene3D" id="3.30.70.1320">
    <property type="entry name" value="Multidrug efflux transporter AcrB pore domain like"/>
    <property type="match status" value="1"/>
</dbReference>
<dbReference type="InterPro" id="IPR001036">
    <property type="entry name" value="Acrflvin-R"/>
</dbReference>
<evidence type="ECO:0000256" key="7">
    <source>
        <dbReference type="ARBA" id="ARBA00023136"/>
    </source>
</evidence>
<feature type="transmembrane region" description="Helical" evidence="8">
    <location>
        <begin position="979"/>
        <end position="1005"/>
    </location>
</feature>
<feature type="transmembrane region" description="Helical" evidence="8">
    <location>
        <begin position="849"/>
        <end position="869"/>
    </location>
</feature>
<dbReference type="GO" id="GO:0042910">
    <property type="term" value="F:xenobiotic transmembrane transporter activity"/>
    <property type="evidence" value="ECO:0007669"/>
    <property type="project" value="TreeGrafter"/>
</dbReference>
<feature type="transmembrane region" description="Helical" evidence="8">
    <location>
        <begin position="499"/>
        <end position="518"/>
    </location>
</feature>
<dbReference type="EMBL" id="JAZHOF010000006">
    <property type="protein sequence ID" value="MEJ8572858.1"/>
    <property type="molecule type" value="Genomic_DNA"/>
</dbReference>
<dbReference type="PANTHER" id="PTHR32063:SF14">
    <property type="entry name" value="BLL4319 PROTEIN"/>
    <property type="match status" value="1"/>
</dbReference>
<keyword evidence="5 8" id="KW-0812">Transmembrane</keyword>
<feature type="transmembrane region" description="Helical" evidence="8">
    <location>
        <begin position="388"/>
        <end position="411"/>
    </location>
</feature>
<dbReference type="Gene3D" id="3.30.70.1430">
    <property type="entry name" value="Multidrug efflux transporter AcrB pore domain"/>
    <property type="match status" value="2"/>
</dbReference>
<gene>
    <name evidence="9" type="ORF">V3328_15315</name>
</gene>
<dbReference type="GO" id="GO:0005886">
    <property type="term" value="C:plasma membrane"/>
    <property type="evidence" value="ECO:0007669"/>
    <property type="project" value="UniProtKB-SubCell"/>
</dbReference>
<keyword evidence="4" id="KW-0997">Cell inner membrane</keyword>
<evidence type="ECO:0000256" key="2">
    <source>
        <dbReference type="ARBA" id="ARBA00022448"/>
    </source>
</evidence>
<accession>A0AAW9RR86</accession>